<name>A0ABU5R3B6_9PSEU</name>
<keyword evidence="3" id="KW-1185">Reference proteome</keyword>
<dbReference type="InterPro" id="IPR048868">
    <property type="entry name" value="OGG-like_put"/>
</dbReference>
<evidence type="ECO:0000313" key="2">
    <source>
        <dbReference type="EMBL" id="MEA5360190.1"/>
    </source>
</evidence>
<sequence length="186" mass="20055">MSNLALPGERRAITVAPRRGEPPAYRLTHGQMRSPSPSADFAAGVLAWGYGVRGYGPHRTNRIVRHDPAADHLDTALAGLRAELVPLETLLDCYEQLRSTAKPKGLGPAFFTKILYFAGYRRGHGGPQPLILDSVVAAGLPAEAGAARRFKSEWFCSAGAGTRPAESGRRRFRGPAGQQPQPFLRG</sequence>
<dbReference type="EMBL" id="JAYFSI010000002">
    <property type="protein sequence ID" value="MEA5360190.1"/>
    <property type="molecule type" value="Genomic_DNA"/>
</dbReference>
<evidence type="ECO:0000313" key="3">
    <source>
        <dbReference type="Proteomes" id="UP001304298"/>
    </source>
</evidence>
<dbReference type="Pfam" id="PF21790">
    <property type="entry name" value="OGG"/>
    <property type="match status" value="1"/>
</dbReference>
<evidence type="ECO:0000256" key="1">
    <source>
        <dbReference type="SAM" id="MobiDB-lite"/>
    </source>
</evidence>
<accession>A0ABU5R3B6</accession>
<comment type="caution">
    <text evidence="2">The sequence shown here is derived from an EMBL/GenBank/DDBJ whole genome shotgun (WGS) entry which is preliminary data.</text>
</comment>
<proteinExistence type="predicted"/>
<reference evidence="2 3" key="1">
    <citation type="submission" date="2023-12" db="EMBL/GenBank/DDBJ databases">
        <title>Amycolatopsis sp. V23-08.</title>
        <authorList>
            <person name="Somphong A."/>
        </authorList>
    </citation>
    <scope>NUCLEOTIDE SEQUENCE [LARGE SCALE GENOMIC DNA]</scope>
    <source>
        <strain evidence="2 3">V23-08</strain>
    </source>
</reference>
<dbReference type="Proteomes" id="UP001304298">
    <property type="component" value="Unassembled WGS sequence"/>
</dbReference>
<gene>
    <name evidence="2" type="ORF">VA596_11640</name>
</gene>
<protein>
    <submittedName>
        <fullName evidence="2">Uncharacterized protein</fullName>
    </submittedName>
</protein>
<organism evidence="2 3">
    <name type="scientific">Amycolatopsis heterodermiae</name>
    <dbReference type="NCBI Taxonomy" id="3110235"/>
    <lineage>
        <taxon>Bacteria</taxon>
        <taxon>Bacillati</taxon>
        <taxon>Actinomycetota</taxon>
        <taxon>Actinomycetes</taxon>
        <taxon>Pseudonocardiales</taxon>
        <taxon>Pseudonocardiaceae</taxon>
        <taxon>Amycolatopsis</taxon>
    </lineage>
</organism>
<dbReference type="RefSeq" id="WP_323326108.1">
    <property type="nucleotide sequence ID" value="NZ_JAYFSI010000002.1"/>
</dbReference>
<feature type="region of interest" description="Disordered" evidence="1">
    <location>
        <begin position="161"/>
        <end position="186"/>
    </location>
</feature>